<name>A0A853AQ96_9PSEU</name>
<organism evidence="3 4">
    <name type="scientific">Saccharopolyspora hordei</name>
    <dbReference type="NCBI Taxonomy" id="1838"/>
    <lineage>
        <taxon>Bacteria</taxon>
        <taxon>Bacillati</taxon>
        <taxon>Actinomycetota</taxon>
        <taxon>Actinomycetes</taxon>
        <taxon>Pseudonocardiales</taxon>
        <taxon>Pseudonocardiaceae</taxon>
        <taxon>Saccharopolyspora</taxon>
    </lineage>
</organism>
<feature type="compositionally biased region" description="Basic and acidic residues" evidence="1">
    <location>
        <begin position="79"/>
        <end position="88"/>
    </location>
</feature>
<feature type="region of interest" description="Disordered" evidence="1">
    <location>
        <begin position="62"/>
        <end position="88"/>
    </location>
</feature>
<dbReference type="EMBL" id="JACCFJ010000001">
    <property type="protein sequence ID" value="NYI82741.1"/>
    <property type="molecule type" value="Genomic_DNA"/>
</dbReference>
<keyword evidence="2" id="KW-0812">Transmembrane</keyword>
<dbReference type="Proteomes" id="UP000587002">
    <property type="component" value="Unassembled WGS sequence"/>
</dbReference>
<keyword evidence="2" id="KW-0472">Membrane</keyword>
<dbReference type="RefSeq" id="WP_179718735.1">
    <property type="nucleotide sequence ID" value="NZ_BAABFH010000001.1"/>
</dbReference>
<feature type="transmembrane region" description="Helical" evidence="2">
    <location>
        <begin position="12"/>
        <end position="31"/>
    </location>
</feature>
<accession>A0A853AQ96</accession>
<keyword evidence="4" id="KW-1185">Reference proteome</keyword>
<protein>
    <submittedName>
        <fullName evidence="3">Uncharacterized protein</fullName>
    </submittedName>
</protein>
<evidence type="ECO:0000313" key="4">
    <source>
        <dbReference type="Proteomes" id="UP000587002"/>
    </source>
</evidence>
<reference evidence="3 4" key="1">
    <citation type="submission" date="2020-07" db="EMBL/GenBank/DDBJ databases">
        <title>Sequencing the genomes of 1000 actinobacteria strains.</title>
        <authorList>
            <person name="Klenk H.-P."/>
        </authorList>
    </citation>
    <scope>NUCLEOTIDE SEQUENCE [LARGE SCALE GENOMIC DNA]</scope>
    <source>
        <strain evidence="3 4">DSM 44065</strain>
    </source>
</reference>
<proteinExistence type="predicted"/>
<dbReference type="AlphaFoldDB" id="A0A853AQ96"/>
<gene>
    <name evidence="3" type="ORF">HNR68_001371</name>
</gene>
<sequence>MTLVDLALEPNTYLALFLVSSAVLGVLVVPIRGGNGQHAGAGPGTVMVWQLRDAITAERASSAIPGGIARPRSTGVADQDARREPPAEEYVGRHRLAWDVDEHSPCPVDLRLGPGFPWSVRAEPGR</sequence>
<evidence type="ECO:0000313" key="3">
    <source>
        <dbReference type="EMBL" id="NYI82741.1"/>
    </source>
</evidence>
<evidence type="ECO:0000256" key="2">
    <source>
        <dbReference type="SAM" id="Phobius"/>
    </source>
</evidence>
<comment type="caution">
    <text evidence="3">The sequence shown here is derived from an EMBL/GenBank/DDBJ whole genome shotgun (WGS) entry which is preliminary data.</text>
</comment>
<evidence type="ECO:0000256" key="1">
    <source>
        <dbReference type="SAM" id="MobiDB-lite"/>
    </source>
</evidence>
<keyword evidence="2" id="KW-1133">Transmembrane helix</keyword>